<evidence type="ECO:0000313" key="3">
    <source>
        <dbReference type="Proteomes" id="UP000567624"/>
    </source>
</evidence>
<dbReference type="EMBL" id="VWYW01001619">
    <property type="protein sequence ID" value="NXF13515.1"/>
    <property type="molecule type" value="Genomic_DNA"/>
</dbReference>
<feature type="non-terminal residue" evidence="2">
    <location>
        <position position="1"/>
    </location>
</feature>
<dbReference type="Proteomes" id="UP000567624">
    <property type="component" value="Unassembled WGS sequence"/>
</dbReference>
<keyword evidence="3" id="KW-1185">Reference proteome</keyword>
<accession>A0A7K8R6R8</accession>
<name>A0A7K8R6R8_9PASS</name>
<organism evidence="2 3">
    <name type="scientific">Smithornis capensis</name>
    <dbReference type="NCBI Taxonomy" id="363769"/>
    <lineage>
        <taxon>Eukaryota</taxon>
        <taxon>Metazoa</taxon>
        <taxon>Chordata</taxon>
        <taxon>Craniata</taxon>
        <taxon>Vertebrata</taxon>
        <taxon>Euteleostomi</taxon>
        <taxon>Archelosauria</taxon>
        <taxon>Archosauria</taxon>
        <taxon>Dinosauria</taxon>
        <taxon>Saurischia</taxon>
        <taxon>Theropoda</taxon>
        <taxon>Coelurosauria</taxon>
        <taxon>Aves</taxon>
        <taxon>Neognathae</taxon>
        <taxon>Neoaves</taxon>
        <taxon>Telluraves</taxon>
        <taxon>Australaves</taxon>
        <taxon>Passeriformes</taxon>
        <taxon>Eurylaimidae</taxon>
        <taxon>Smithornis</taxon>
    </lineage>
</organism>
<sequence length="119" mass="11960">RARRAPGKPRSVPPRPCPKENGPAAPRRPPDPRDGSSGDSTKGRGRGAARGTPEASGAPPAAQNGAARSGVPAEDKGQVRGAPPAPTKLLAMDCEMVGTGPGGRTSALARCSIVTYEGD</sequence>
<feature type="non-terminal residue" evidence="2">
    <location>
        <position position="119"/>
    </location>
</feature>
<protein>
    <submittedName>
        <fullName evidence="2">AEN nuclease</fullName>
    </submittedName>
</protein>
<reference evidence="2 3" key="1">
    <citation type="submission" date="2019-09" db="EMBL/GenBank/DDBJ databases">
        <title>Bird 10,000 Genomes (B10K) Project - Family phase.</title>
        <authorList>
            <person name="Zhang G."/>
        </authorList>
    </citation>
    <scope>NUCLEOTIDE SEQUENCE [LARGE SCALE GENOMIC DNA]</scope>
    <source>
        <strain evidence="2">B10K-CU-031-20</strain>
    </source>
</reference>
<evidence type="ECO:0000256" key="1">
    <source>
        <dbReference type="SAM" id="MobiDB-lite"/>
    </source>
</evidence>
<evidence type="ECO:0000313" key="2">
    <source>
        <dbReference type="EMBL" id="NXF13515.1"/>
    </source>
</evidence>
<proteinExistence type="predicted"/>
<comment type="caution">
    <text evidence="2">The sequence shown here is derived from an EMBL/GenBank/DDBJ whole genome shotgun (WGS) entry which is preliminary data.</text>
</comment>
<feature type="region of interest" description="Disordered" evidence="1">
    <location>
        <begin position="1"/>
        <end position="87"/>
    </location>
</feature>
<dbReference type="AlphaFoldDB" id="A0A7K8R6R8"/>
<gene>
    <name evidence="2" type="primary">Aen_1</name>
    <name evidence="2" type="ORF">SMICAP_R14914</name>
</gene>